<evidence type="ECO:0000256" key="11">
    <source>
        <dbReference type="SAM" id="Phobius"/>
    </source>
</evidence>
<evidence type="ECO:0000259" key="12">
    <source>
        <dbReference type="PROSITE" id="PS50262"/>
    </source>
</evidence>
<comment type="similarity">
    <text evidence="9">Belongs to the G-protein coupled receptor 1 family. Mas subfamily.</text>
</comment>
<keyword evidence="3 10" id="KW-0812">Transmembrane</keyword>
<feature type="transmembrane region" description="Helical" evidence="11">
    <location>
        <begin position="174"/>
        <end position="198"/>
    </location>
</feature>
<evidence type="ECO:0000256" key="3">
    <source>
        <dbReference type="ARBA" id="ARBA00022692"/>
    </source>
</evidence>
<dbReference type="PRINTS" id="PR02108">
    <property type="entry name" value="MRGPCRFAMILY"/>
</dbReference>
<dbReference type="InterPro" id="IPR017452">
    <property type="entry name" value="GPCR_Rhodpsn_7TM"/>
</dbReference>
<dbReference type="PRINTS" id="PR00237">
    <property type="entry name" value="GPCRRHODOPSN"/>
</dbReference>
<comment type="subcellular location">
    <subcellularLocation>
        <location evidence="1">Cell membrane</location>
        <topology evidence="1">Multi-pass membrane protein</topology>
    </subcellularLocation>
</comment>
<evidence type="ECO:0000256" key="4">
    <source>
        <dbReference type="ARBA" id="ARBA00022989"/>
    </source>
</evidence>
<dbReference type="GO" id="GO:0004930">
    <property type="term" value="F:G protein-coupled receptor activity"/>
    <property type="evidence" value="ECO:0007669"/>
    <property type="project" value="UniProtKB-KW"/>
</dbReference>
<sequence length="292" mass="33311">MRNSTSSYNEHSETTATYLKCSFYEPDYLKNVIYYLIVLISIPGVIGNGIVIQHLGFKIKRNPVTVYIINLAVADSGTLIFLFWAGIRHLCNQDFLIEIVEGLVWIYSCFMFTYCTGQYLLTIISIDRCLALFFPNWHRCHQPPYLSPVLCTITWTVCLLLSAVTFTLNIYTWVYIFICTSVCIPLTVVSSLALFIQGYLKSQVQKRGKLLTAILFALFFSLVFSIPPVVIYLVGFFSKGNYLNLCIYGYLCACLNSSVNPLIYVLLGERRYIILDEEESEQQSEVPVDSQL</sequence>
<dbReference type="Ensembl" id="ENSNNAT00000011831.1">
    <property type="protein sequence ID" value="ENSNNAP00000011312.1"/>
    <property type="gene ID" value="ENSNNAG00000007569.1"/>
</dbReference>
<evidence type="ECO:0000256" key="8">
    <source>
        <dbReference type="ARBA" id="ARBA00023224"/>
    </source>
</evidence>
<dbReference type="OMA" id="PTWHRIN"/>
<feature type="transmembrane region" description="Helical" evidence="11">
    <location>
        <begin position="145"/>
        <end position="168"/>
    </location>
</feature>
<feature type="transmembrane region" description="Helical" evidence="11">
    <location>
        <begin position="210"/>
        <end position="235"/>
    </location>
</feature>
<keyword evidence="5 10" id="KW-0297">G-protein coupled receptor</keyword>
<reference evidence="13" key="2">
    <citation type="submission" date="2025-09" db="UniProtKB">
        <authorList>
            <consortium name="Ensembl"/>
        </authorList>
    </citation>
    <scope>IDENTIFICATION</scope>
</reference>
<dbReference type="GO" id="GO:0005886">
    <property type="term" value="C:plasma membrane"/>
    <property type="evidence" value="ECO:0007669"/>
    <property type="project" value="UniProtKB-SubCell"/>
</dbReference>
<evidence type="ECO:0000313" key="14">
    <source>
        <dbReference type="Proteomes" id="UP000694559"/>
    </source>
</evidence>
<evidence type="ECO:0000256" key="1">
    <source>
        <dbReference type="ARBA" id="ARBA00004651"/>
    </source>
</evidence>
<dbReference type="Pfam" id="PF10328">
    <property type="entry name" value="7TM_GPCR_Srx"/>
    <property type="match status" value="1"/>
</dbReference>
<evidence type="ECO:0000256" key="10">
    <source>
        <dbReference type="RuleBase" id="RU000688"/>
    </source>
</evidence>
<dbReference type="PANTHER" id="PTHR11334:SF69">
    <property type="entry name" value="G-PROTEIN COUPLED RECEPTORS FAMILY 1 PROFILE DOMAIN-CONTAINING PROTEIN"/>
    <property type="match status" value="1"/>
</dbReference>
<feature type="transmembrane region" description="Helical" evidence="11">
    <location>
        <begin position="247"/>
        <end position="267"/>
    </location>
</feature>
<dbReference type="PROSITE" id="PS00237">
    <property type="entry name" value="G_PROTEIN_RECEP_F1_1"/>
    <property type="match status" value="1"/>
</dbReference>
<dbReference type="AlphaFoldDB" id="A0A8C6XAY8"/>
<feature type="domain" description="G-protein coupled receptors family 1 profile" evidence="12">
    <location>
        <begin position="47"/>
        <end position="264"/>
    </location>
</feature>
<dbReference type="FunFam" id="1.20.1070.10:FF:000193">
    <property type="entry name" value="Mas-related G-protein coupled receptor member E"/>
    <property type="match status" value="1"/>
</dbReference>
<dbReference type="Proteomes" id="UP000694559">
    <property type="component" value="Unplaced"/>
</dbReference>
<protein>
    <recommendedName>
        <fullName evidence="12">G-protein coupled receptors family 1 profile domain-containing protein</fullName>
    </recommendedName>
</protein>
<name>A0A8C6XAY8_NAJNA</name>
<dbReference type="InterPro" id="IPR000276">
    <property type="entry name" value="GPCR_Rhodpsn"/>
</dbReference>
<keyword evidence="8 10" id="KW-0807">Transducer</keyword>
<dbReference type="SUPFAM" id="SSF81321">
    <property type="entry name" value="Family A G protein-coupled receptor-like"/>
    <property type="match status" value="1"/>
</dbReference>
<reference evidence="13" key="1">
    <citation type="submission" date="2025-08" db="UniProtKB">
        <authorList>
            <consortium name="Ensembl"/>
        </authorList>
    </citation>
    <scope>IDENTIFICATION</scope>
</reference>
<keyword evidence="7 10" id="KW-0675">Receptor</keyword>
<keyword evidence="2" id="KW-1003">Cell membrane</keyword>
<feature type="transmembrane region" description="Helical" evidence="11">
    <location>
        <begin position="32"/>
        <end position="52"/>
    </location>
</feature>
<evidence type="ECO:0000256" key="2">
    <source>
        <dbReference type="ARBA" id="ARBA00022475"/>
    </source>
</evidence>
<evidence type="ECO:0000256" key="5">
    <source>
        <dbReference type="ARBA" id="ARBA00023040"/>
    </source>
</evidence>
<evidence type="ECO:0000313" key="13">
    <source>
        <dbReference type="Ensembl" id="ENSNNAP00000011312.1"/>
    </source>
</evidence>
<dbReference type="InterPro" id="IPR026234">
    <property type="entry name" value="MRGPCRFAMILY"/>
</dbReference>
<dbReference type="Gene3D" id="1.20.1070.10">
    <property type="entry name" value="Rhodopsin 7-helix transmembrane proteins"/>
    <property type="match status" value="1"/>
</dbReference>
<feature type="transmembrane region" description="Helical" evidence="11">
    <location>
        <begin position="104"/>
        <end position="124"/>
    </location>
</feature>
<proteinExistence type="inferred from homology"/>
<evidence type="ECO:0000256" key="9">
    <source>
        <dbReference type="ARBA" id="ARBA00061394"/>
    </source>
</evidence>
<dbReference type="InterPro" id="IPR019430">
    <property type="entry name" value="7TM_GPCR_serpentine_rcpt_Srx"/>
</dbReference>
<organism evidence="13 14">
    <name type="scientific">Naja naja</name>
    <name type="common">Indian cobra</name>
    <dbReference type="NCBI Taxonomy" id="35670"/>
    <lineage>
        <taxon>Eukaryota</taxon>
        <taxon>Metazoa</taxon>
        <taxon>Chordata</taxon>
        <taxon>Craniata</taxon>
        <taxon>Vertebrata</taxon>
        <taxon>Euteleostomi</taxon>
        <taxon>Lepidosauria</taxon>
        <taxon>Squamata</taxon>
        <taxon>Bifurcata</taxon>
        <taxon>Unidentata</taxon>
        <taxon>Episquamata</taxon>
        <taxon>Toxicofera</taxon>
        <taxon>Serpentes</taxon>
        <taxon>Colubroidea</taxon>
        <taxon>Elapidae</taxon>
        <taxon>Elapinae</taxon>
        <taxon>Naja</taxon>
    </lineage>
</organism>
<accession>A0A8C6XAY8</accession>
<evidence type="ECO:0000256" key="6">
    <source>
        <dbReference type="ARBA" id="ARBA00023136"/>
    </source>
</evidence>
<feature type="transmembrane region" description="Helical" evidence="11">
    <location>
        <begin position="64"/>
        <end position="84"/>
    </location>
</feature>
<keyword evidence="6 11" id="KW-0472">Membrane</keyword>
<evidence type="ECO:0000256" key="7">
    <source>
        <dbReference type="ARBA" id="ARBA00023170"/>
    </source>
</evidence>
<dbReference type="GeneTree" id="ENSGT01030000234639"/>
<dbReference type="PANTHER" id="PTHR11334">
    <property type="entry name" value="MAS-RELATED G-PROTEIN COUPLED RECEPTOR"/>
    <property type="match status" value="1"/>
</dbReference>
<dbReference type="PROSITE" id="PS50262">
    <property type="entry name" value="G_PROTEIN_RECEP_F1_2"/>
    <property type="match status" value="1"/>
</dbReference>
<keyword evidence="14" id="KW-1185">Reference proteome</keyword>
<keyword evidence="4 11" id="KW-1133">Transmembrane helix</keyword>
<dbReference type="OrthoDB" id="9045751at2759"/>